<evidence type="ECO:0000259" key="1">
    <source>
        <dbReference type="Pfam" id="PF22600"/>
    </source>
</evidence>
<proteinExistence type="predicted"/>
<evidence type="ECO:0000313" key="3">
    <source>
        <dbReference type="Proteomes" id="UP001159405"/>
    </source>
</evidence>
<dbReference type="PANTHER" id="PTHR12271">
    <property type="entry name" value="POLY A POLYMERASE CID PAP -RELATED"/>
    <property type="match status" value="1"/>
</dbReference>
<keyword evidence="3" id="KW-1185">Reference proteome</keyword>
<feature type="domain" description="Poly(A) RNA polymerase mitochondrial-like central palm" evidence="1">
    <location>
        <begin position="13"/>
        <end position="148"/>
    </location>
</feature>
<comment type="caution">
    <text evidence="2">The sequence shown here is derived from an EMBL/GenBank/DDBJ whole genome shotgun (WGS) entry which is preliminary data.</text>
</comment>
<reference evidence="2 3" key="1">
    <citation type="submission" date="2022-05" db="EMBL/GenBank/DDBJ databases">
        <authorList>
            <consortium name="Genoscope - CEA"/>
            <person name="William W."/>
        </authorList>
    </citation>
    <scope>NUCLEOTIDE SEQUENCE [LARGE SCALE GENOMIC DNA]</scope>
</reference>
<dbReference type="PANTHER" id="PTHR12271:SF40">
    <property type="entry name" value="POLY(A) RNA POLYMERASE GLD2"/>
    <property type="match status" value="1"/>
</dbReference>
<dbReference type="InterPro" id="IPR054708">
    <property type="entry name" value="MTPAP-like_central"/>
</dbReference>
<dbReference type="Gene3D" id="1.10.1410.10">
    <property type="match status" value="1"/>
</dbReference>
<evidence type="ECO:0000313" key="2">
    <source>
        <dbReference type="EMBL" id="CAH3126370.1"/>
    </source>
</evidence>
<dbReference type="Proteomes" id="UP001159405">
    <property type="component" value="Unassembled WGS sequence"/>
</dbReference>
<dbReference type="SUPFAM" id="SSF81301">
    <property type="entry name" value="Nucleotidyltransferase"/>
    <property type="match status" value="1"/>
</dbReference>
<accession>A0ABN8P1A8</accession>
<dbReference type="CDD" id="cd05402">
    <property type="entry name" value="NT_PAP_TUTase"/>
    <property type="match status" value="1"/>
</dbReference>
<organism evidence="2 3">
    <name type="scientific">Porites lobata</name>
    <dbReference type="NCBI Taxonomy" id="104759"/>
    <lineage>
        <taxon>Eukaryota</taxon>
        <taxon>Metazoa</taxon>
        <taxon>Cnidaria</taxon>
        <taxon>Anthozoa</taxon>
        <taxon>Hexacorallia</taxon>
        <taxon>Scleractinia</taxon>
        <taxon>Fungiina</taxon>
        <taxon>Poritidae</taxon>
        <taxon>Porites</taxon>
    </lineage>
</organism>
<dbReference type="Gene3D" id="3.30.460.10">
    <property type="entry name" value="Beta Polymerase, domain 2"/>
    <property type="match status" value="1"/>
</dbReference>
<name>A0ABN8P1A8_9CNID</name>
<dbReference type="InterPro" id="IPR043519">
    <property type="entry name" value="NT_sf"/>
</dbReference>
<sequence>MATFNQRDQYSQLSAQIEQKFLDNQQTTEIYEQKNQWRAEIEGIIREMYPGCRLVLSGSSANGFGSVKSDIDLVLCLEGSATTPASALRRIETLFTRNRRRFRTEVIAHARIRVPIMKLEDREKSFETDISVENWCSVKNAFLLRCYSACDPRVKPLVMVVKLWAQRAGITDARLKRLAGFAVVLLVIHYLQAGCSPPVIPALQQIFPHVFQIPNNAVIHKLTADFPLEIRSFKSNNTQSLGELFVGFFPYFSSFNWDRTMSIRTGCTRRTDMHDNIWRGPYIRLEDPSDGGNVTRTVFDSHEFSRIKRAFSSAASQTRRNASLDEFL</sequence>
<protein>
    <recommendedName>
        <fullName evidence="1">Poly(A) RNA polymerase mitochondrial-like central palm domain-containing protein</fullName>
    </recommendedName>
</protein>
<dbReference type="EMBL" id="CALNXK010000042">
    <property type="protein sequence ID" value="CAH3126370.1"/>
    <property type="molecule type" value="Genomic_DNA"/>
</dbReference>
<dbReference type="SUPFAM" id="SSF81631">
    <property type="entry name" value="PAP/OAS1 substrate-binding domain"/>
    <property type="match status" value="1"/>
</dbReference>
<dbReference type="Pfam" id="PF22600">
    <property type="entry name" value="MTPAP-like_central"/>
    <property type="match status" value="1"/>
</dbReference>
<gene>
    <name evidence="2" type="ORF">PLOB_00032371</name>
</gene>